<evidence type="ECO:0000256" key="13">
    <source>
        <dbReference type="RuleBase" id="RU004504"/>
    </source>
</evidence>
<evidence type="ECO:0000256" key="3">
    <source>
        <dbReference type="ARBA" id="ARBA00006490"/>
    </source>
</evidence>
<dbReference type="AlphaFoldDB" id="A0A1Y6C3D0"/>
<keyword evidence="7" id="KW-0001">2Fe-2S</keyword>
<dbReference type="InterPro" id="IPR000192">
    <property type="entry name" value="Aminotrans_V_dom"/>
</dbReference>
<dbReference type="STRING" id="560819.SAMN05428998_11470"/>
<dbReference type="GO" id="GO:0031071">
    <property type="term" value="F:cysteine desulfurase activity"/>
    <property type="evidence" value="ECO:0007669"/>
    <property type="project" value="UniProtKB-EC"/>
</dbReference>
<dbReference type="PROSITE" id="PS00595">
    <property type="entry name" value="AA_TRANSFER_CLASS_5"/>
    <property type="match status" value="1"/>
</dbReference>
<keyword evidence="6" id="KW-0808">Transferase</keyword>
<dbReference type="PANTHER" id="PTHR11601:SF34">
    <property type="entry name" value="CYSTEINE DESULFURASE"/>
    <property type="match status" value="1"/>
</dbReference>
<dbReference type="PANTHER" id="PTHR11601">
    <property type="entry name" value="CYSTEINE DESULFURYLASE FAMILY MEMBER"/>
    <property type="match status" value="1"/>
</dbReference>
<dbReference type="Gene3D" id="3.90.1150.10">
    <property type="entry name" value="Aspartate Aminotransferase, domain 1"/>
    <property type="match status" value="1"/>
</dbReference>
<dbReference type="EMBL" id="FWZX01000014">
    <property type="protein sequence ID" value="SMF41054.1"/>
    <property type="molecule type" value="Genomic_DNA"/>
</dbReference>
<organism evidence="15 16">
    <name type="scientific">Tistlia consotensis USBA 355</name>
    <dbReference type="NCBI Taxonomy" id="560819"/>
    <lineage>
        <taxon>Bacteria</taxon>
        <taxon>Pseudomonadati</taxon>
        <taxon>Pseudomonadota</taxon>
        <taxon>Alphaproteobacteria</taxon>
        <taxon>Rhodospirillales</taxon>
        <taxon>Rhodovibrionaceae</taxon>
        <taxon>Tistlia</taxon>
    </lineage>
</organism>
<dbReference type="InterPro" id="IPR015421">
    <property type="entry name" value="PyrdxlP-dep_Trfase_major"/>
</dbReference>
<proteinExistence type="inferred from homology"/>
<gene>
    <name evidence="15" type="ORF">SAMN05428998_11470</name>
</gene>
<keyword evidence="8" id="KW-0479">Metal-binding</keyword>
<comment type="cofactor">
    <cofactor evidence="1 13">
        <name>pyridoxal 5'-phosphate</name>
        <dbReference type="ChEBI" id="CHEBI:597326"/>
    </cofactor>
</comment>
<evidence type="ECO:0000256" key="1">
    <source>
        <dbReference type="ARBA" id="ARBA00001933"/>
    </source>
</evidence>
<dbReference type="InterPro" id="IPR020578">
    <property type="entry name" value="Aminotrans_V_PyrdxlP_BS"/>
</dbReference>
<name>A0A1Y6C3D0_9PROT</name>
<reference evidence="15 16" key="1">
    <citation type="submission" date="2017-04" db="EMBL/GenBank/DDBJ databases">
        <authorList>
            <person name="Afonso C.L."/>
            <person name="Miller P.J."/>
            <person name="Scott M.A."/>
            <person name="Spackman E."/>
            <person name="Goraichik I."/>
            <person name="Dimitrov K.M."/>
            <person name="Suarez D.L."/>
            <person name="Swayne D.E."/>
        </authorList>
    </citation>
    <scope>NUCLEOTIDE SEQUENCE [LARGE SCALE GENOMIC DNA]</scope>
    <source>
        <strain evidence="15 16">USBA 355</strain>
    </source>
</reference>
<dbReference type="InterPro" id="IPR016454">
    <property type="entry name" value="Cysteine_dSase"/>
</dbReference>
<comment type="catalytic activity">
    <reaction evidence="12">
        <text>(sulfur carrier)-H + L-cysteine = (sulfur carrier)-SH + L-alanine</text>
        <dbReference type="Rhea" id="RHEA:43892"/>
        <dbReference type="Rhea" id="RHEA-COMP:14737"/>
        <dbReference type="Rhea" id="RHEA-COMP:14739"/>
        <dbReference type="ChEBI" id="CHEBI:29917"/>
        <dbReference type="ChEBI" id="CHEBI:35235"/>
        <dbReference type="ChEBI" id="CHEBI:57972"/>
        <dbReference type="ChEBI" id="CHEBI:64428"/>
        <dbReference type="EC" id="2.8.1.7"/>
    </reaction>
</comment>
<keyword evidence="9" id="KW-0663">Pyridoxal phosphate</keyword>
<evidence type="ECO:0000256" key="2">
    <source>
        <dbReference type="ARBA" id="ARBA00003120"/>
    </source>
</evidence>
<dbReference type="GO" id="GO:0051537">
    <property type="term" value="F:2 iron, 2 sulfur cluster binding"/>
    <property type="evidence" value="ECO:0007669"/>
    <property type="project" value="UniProtKB-KW"/>
</dbReference>
<dbReference type="GO" id="GO:0046872">
    <property type="term" value="F:metal ion binding"/>
    <property type="evidence" value="ECO:0007669"/>
    <property type="project" value="UniProtKB-KW"/>
</dbReference>
<evidence type="ECO:0000256" key="11">
    <source>
        <dbReference type="ARBA" id="ARBA00023014"/>
    </source>
</evidence>
<feature type="domain" description="Aminotransferase class V" evidence="14">
    <location>
        <begin position="14"/>
        <end position="378"/>
    </location>
</feature>
<evidence type="ECO:0000256" key="4">
    <source>
        <dbReference type="ARBA" id="ARBA00012239"/>
    </source>
</evidence>
<keyword evidence="16" id="KW-1185">Reference proteome</keyword>
<dbReference type="InterPro" id="IPR015422">
    <property type="entry name" value="PyrdxlP-dep_Trfase_small"/>
</dbReference>
<dbReference type="InterPro" id="IPR015424">
    <property type="entry name" value="PyrdxlP-dep_Trfase"/>
</dbReference>
<protein>
    <recommendedName>
        <fullName evidence="5">Cysteine desulfurase</fullName>
        <ecNumber evidence="4">2.8.1.7</ecNumber>
    </recommendedName>
</protein>
<comment type="similarity">
    <text evidence="3">Belongs to the class-V pyridoxal-phosphate-dependent aminotransferase family. NifS/IscS subfamily.</text>
</comment>
<evidence type="ECO:0000256" key="5">
    <source>
        <dbReference type="ARBA" id="ARBA00013558"/>
    </source>
</evidence>
<dbReference type="Gene3D" id="3.40.640.10">
    <property type="entry name" value="Type I PLP-dependent aspartate aminotransferase-like (Major domain)"/>
    <property type="match status" value="1"/>
</dbReference>
<dbReference type="Proteomes" id="UP000192917">
    <property type="component" value="Unassembled WGS sequence"/>
</dbReference>
<dbReference type="RefSeq" id="WP_085123896.1">
    <property type="nucleotide sequence ID" value="NZ_FWZX01000014.1"/>
</dbReference>
<dbReference type="SUPFAM" id="SSF53383">
    <property type="entry name" value="PLP-dependent transferases"/>
    <property type="match status" value="1"/>
</dbReference>
<evidence type="ECO:0000256" key="9">
    <source>
        <dbReference type="ARBA" id="ARBA00022898"/>
    </source>
</evidence>
<evidence type="ECO:0000256" key="8">
    <source>
        <dbReference type="ARBA" id="ARBA00022723"/>
    </source>
</evidence>
<dbReference type="Pfam" id="PF00266">
    <property type="entry name" value="Aminotran_5"/>
    <property type="match status" value="1"/>
</dbReference>
<dbReference type="FunFam" id="3.40.640.10:FF:000003">
    <property type="entry name" value="Cysteine desulfurase IscS"/>
    <property type="match status" value="1"/>
</dbReference>
<dbReference type="GO" id="GO:0016226">
    <property type="term" value="P:iron-sulfur cluster assembly"/>
    <property type="evidence" value="ECO:0007669"/>
    <property type="project" value="TreeGrafter"/>
</dbReference>
<evidence type="ECO:0000313" key="16">
    <source>
        <dbReference type="Proteomes" id="UP000192917"/>
    </source>
</evidence>
<dbReference type="PIRSF" id="PIRSF005572">
    <property type="entry name" value="NifS"/>
    <property type="match status" value="1"/>
</dbReference>
<accession>A0A1Y6C3D0</accession>
<comment type="function">
    <text evidence="2">Catalyzes the removal of elemental sulfur atoms from cysteine to produce alanine. Seems to participate in the biosynthesis of the nitrogenase metalloclusters by providing the inorganic sulfur required for the Fe-S core formation.</text>
</comment>
<evidence type="ECO:0000256" key="7">
    <source>
        <dbReference type="ARBA" id="ARBA00022714"/>
    </source>
</evidence>
<evidence type="ECO:0000256" key="12">
    <source>
        <dbReference type="ARBA" id="ARBA00050776"/>
    </source>
</evidence>
<dbReference type="EC" id="2.8.1.7" evidence="4"/>
<evidence type="ECO:0000256" key="10">
    <source>
        <dbReference type="ARBA" id="ARBA00023004"/>
    </source>
</evidence>
<sequence>MSEAERSNRPERPIYLDYQATTPTDPRVVELMLPLFTEEFGNPHSEDHELGRRVAALVETARGEVARLIGAEARELVFTSGATESNNLAIKGGARFRRAHEGRGHVVTLATEHKCVLESVKALGREGFEVEFLPVRENGLVDLERLAAALRDDTALVSVMAVNNEIGVIQPLAEIGALTRAKGIWLHCDAAQAVGKIPIDVDALGIDLLSISGHKLYGPKGIGALYVRRRPRVRLEPLFDGGGQERGLRSGTLPAPLCVGLGEACRLAGLEMAEEAERLTVLRERFLAGLRARLAGVALNGDPERRIPGNLNLSFEGVDTQELLDHLVGVAASSGSACSSAAVEPSYVVQALGLPDWRTRSAIRVGFGRFTTGGEVERAAGILAETVASLRARHAESGGESAAE</sequence>
<evidence type="ECO:0000256" key="6">
    <source>
        <dbReference type="ARBA" id="ARBA00022679"/>
    </source>
</evidence>
<keyword evidence="10" id="KW-0408">Iron</keyword>
<keyword evidence="11" id="KW-0411">Iron-sulfur</keyword>
<evidence type="ECO:0000313" key="15">
    <source>
        <dbReference type="EMBL" id="SMF41054.1"/>
    </source>
</evidence>
<dbReference type="GO" id="GO:0005829">
    <property type="term" value="C:cytosol"/>
    <property type="evidence" value="ECO:0007669"/>
    <property type="project" value="TreeGrafter"/>
</dbReference>
<evidence type="ECO:0000259" key="14">
    <source>
        <dbReference type="Pfam" id="PF00266"/>
    </source>
</evidence>